<evidence type="ECO:0000256" key="2">
    <source>
        <dbReference type="ARBA" id="ARBA00006906"/>
    </source>
</evidence>
<organism evidence="6 7">
    <name type="scientific">Alteromonas macleodii</name>
    <name type="common">Pseudoalteromonas macleodii</name>
    <dbReference type="NCBI Taxonomy" id="28108"/>
    <lineage>
        <taxon>Bacteria</taxon>
        <taxon>Pseudomonadati</taxon>
        <taxon>Pseudomonadota</taxon>
        <taxon>Gammaproteobacteria</taxon>
        <taxon>Alteromonadales</taxon>
        <taxon>Alteromonadaceae</taxon>
        <taxon>Alteromonas/Salinimonas group</taxon>
        <taxon>Alteromonas</taxon>
    </lineage>
</organism>
<dbReference type="InterPro" id="IPR000887">
    <property type="entry name" value="Aldlse_KDPG_KHG"/>
</dbReference>
<proteinExistence type="inferred from homology"/>
<evidence type="ECO:0000313" key="6">
    <source>
        <dbReference type="EMBL" id="CAB9494542.1"/>
    </source>
</evidence>
<dbReference type="SUPFAM" id="SSF51569">
    <property type="entry name" value="Aldolase"/>
    <property type="match status" value="1"/>
</dbReference>
<dbReference type="GO" id="GO:0008674">
    <property type="term" value="F:2-dehydro-3-deoxy-6-phosphogalactonate aldolase activity"/>
    <property type="evidence" value="ECO:0007669"/>
    <property type="project" value="UniProtKB-EC"/>
</dbReference>
<sequence>MSSDKRAELPLIAILRGVTPQTILDVASVLVTAGFTKIEVPLNSPNALESIRLLVKEYGTKNFELGAGTVTRLDLAEQVLETGANLVVTPNCNVDVIKTAVDAGCVTYPGVVTPTEAFNAVHAGATNLKLFPISMVGVGGMSAMKSVLPPDIALFPVGGIDATSESMTPYLNKGAKGFGLGSQLYKPSMSLDEISEKADAFVKTYKAVIGE</sequence>
<dbReference type="Gene3D" id="3.20.20.70">
    <property type="entry name" value="Aldolase class I"/>
    <property type="match status" value="1"/>
</dbReference>
<reference evidence="6 7" key="1">
    <citation type="submission" date="2020-06" db="EMBL/GenBank/DDBJ databases">
        <authorList>
            <person name="Duchaud E."/>
        </authorList>
    </citation>
    <scope>NUCLEOTIDE SEQUENCE [LARGE SCALE GENOMIC DNA]</scope>
    <source>
        <strain evidence="6">Alteromonas fortis</strain>
    </source>
</reference>
<dbReference type="AlphaFoldDB" id="A0A6T9Y0I5"/>
<evidence type="ECO:0000313" key="7">
    <source>
        <dbReference type="Proteomes" id="UP000509458"/>
    </source>
</evidence>
<name>A0A6T9Y0I5_ALTMA</name>
<comment type="pathway">
    <text evidence="1">Carbohydrate acid metabolism.</text>
</comment>
<comment type="subunit">
    <text evidence="3">Homotrimer.</text>
</comment>
<evidence type="ECO:0000256" key="1">
    <source>
        <dbReference type="ARBA" id="ARBA00004761"/>
    </source>
</evidence>
<keyword evidence="5" id="KW-0119">Carbohydrate metabolism</keyword>
<dbReference type="Proteomes" id="UP000509458">
    <property type="component" value="Chromosome"/>
</dbReference>
<gene>
    <name evidence="6" type="primary">dgoA</name>
    <name evidence="6" type="ORF">ALFOR1_31535</name>
</gene>
<protein>
    <submittedName>
        <fullName evidence="6">2-oxo-3-deoxygalactonate 6-phosphate aldolase</fullName>
        <ecNumber evidence="6">4.1.2.21</ecNumber>
    </submittedName>
</protein>
<keyword evidence="4 6" id="KW-0456">Lyase</keyword>
<accession>A0A6T9Y0I5</accession>
<comment type="similarity">
    <text evidence="2">Belongs to the KHG/KDPG aldolase family.</text>
</comment>
<dbReference type="PANTHER" id="PTHR30246">
    <property type="entry name" value="2-KETO-3-DEOXY-6-PHOSPHOGLUCONATE ALDOLASE"/>
    <property type="match status" value="1"/>
</dbReference>
<evidence type="ECO:0000256" key="5">
    <source>
        <dbReference type="ARBA" id="ARBA00023277"/>
    </source>
</evidence>
<dbReference type="EMBL" id="LR812090">
    <property type="protein sequence ID" value="CAB9494542.1"/>
    <property type="molecule type" value="Genomic_DNA"/>
</dbReference>
<dbReference type="CDD" id="cd00452">
    <property type="entry name" value="KDPG_aldolase"/>
    <property type="match status" value="1"/>
</dbReference>
<dbReference type="RefSeq" id="WP_197964240.1">
    <property type="nucleotide sequence ID" value="NZ_LR812090.1"/>
</dbReference>
<dbReference type="InterPro" id="IPR013785">
    <property type="entry name" value="Aldolase_TIM"/>
</dbReference>
<dbReference type="Pfam" id="PF01081">
    <property type="entry name" value="Aldolase"/>
    <property type="match status" value="1"/>
</dbReference>
<evidence type="ECO:0000256" key="3">
    <source>
        <dbReference type="ARBA" id="ARBA00011233"/>
    </source>
</evidence>
<dbReference type="NCBIfam" id="NF006600">
    <property type="entry name" value="PRK09140.1"/>
    <property type="match status" value="1"/>
</dbReference>
<dbReference type="PANTHER" id="PTHR30246:SF1">
    <property type="entry name" value="2-DEHYDRO-3-DEOXY-6-PHOSPHOGALACTONATE ALDOLASE-RELATED"/>
    <property type="match status" value="1"/>
</dbReference>
<dbReference type="EC" id="4.1.2.21" evidence="6"/>
<evidence type="ECO:0000256" key="4">
    <source>
        <dbReference type="ARBA" id="ARBA00023239"/>
    </source>
</evidence>